<feature type="region of interest" description="Disordered" evidence="2">
    <location>
        <begin position="1"/>
        <end position="41"/>
    </location>
</feature>
<dbReference type="AlphaFoldDB" id="K0S9R6"/>
<comment type="caution">
    <text evidence="4">The sequence shown here is derived from an EMBL/GenBank/DDBJ whole genome shotgun (WGS) entry which is preliminary data.</text>
</comment>
<dbReference type="CDD" id="cd03109">
    <property type="entry name" value="DTBS"/>
    <property type="match status" value="1"/>
</dbReference>
<dbReference type="InterPro" id="IPR010766">
    <property type="entry name" value="DRTGG"/>
</dbReference>
<dbReference type="Pfam" id="PF07085">
    <property type="entry name" value="DRTGG"/>
    <property type="match status" value="1"/>
</dbReference>
<accession>K0S9R6</accession>
<dbReference type="SUPFAM" id="SSF52540">
    <property type="entry name" value="P-loop containing nucleoside triphosphate hydrolases"/>
    <property type="match status" value="1"/>
</dbReference>
<dbReference type="eggNOG" id="ENOG502RN67">
    <property type="taxonomic scope" value="Eukaryota"/>
</dbReference>
<evidence type="ECO:0000313" key="4">
    <source>
        <dbReference type="EMBL" id="EJK57651.1"/>
    </source>
</evidence>
<dbReference type="InterPro" id="IPR027417">
    <property type="entry name" value="P-loop_NTPase"/>
</dbReference>
<reference evidence="4 5" key="1">
    <citation type="journal article" date="2012" name="Genome Biol.">
        <title>Genome and low-iron response of an oceanic diatom adapted to chronic iron limitation.</title>
        <authorList>
            <person name="Lommer M."/>
            <person name="Specht M."/>
            <person name="Roy A.S."/>
            <person name="Kraemer L."/>
            <person name="Andreson R."/>
            <person name="Gutowska M.A."/>
            <person name="Wolf J."/>
            <person name="Bergner S.V."/>
            <person name="Schilhabel M.B."/>
            <person name="Klostermeier U.C."/>
            <person name="Beiko R.G."/>
            <person name="Rosenstiel P."/>
            <person name="Hippler M."/>
            <person name="Laroche J."/>
        </authorList>
    </citation>
    <scope>NUCLEOTIDE SEQUENCE [LARGE SCALE GENOMIC DNA]</scope>
    <source>
        <strain evidence="4 5">CCMP1005</strain>
    </source>
</reference>
<proteinExistence type="predicted"/>
<feature type="compositionally biased region" description="Basic and acidic residues" evidence="2">
    <location>
        <begin position="1"/>
        <end position="17"/>
    </location>
</feature>
<dbReference type="PANTHER" id="PTHR21343">
    <property type="entry name" value="DETHIOBIOTIN SYNTHETASE"/>
    <property type="match status" value="1"/>
</dbReference>
<feature type="compositionally biased region" description="Low complexity" evidence="2">
    <location>
        <begin position="168"/>
        <end position="193"/>
    </location>
</feature>
<evidence type="ECO:0000256" key="2">
    <source>
        <dbReference type="SAM" id="MobiDB-lite"/>
    </source>
</evidence>
<dbReference type="InterPro" id="IPR028979">
    <property type="entry name" value="Ser_kin/Pase_Hpr-like_N_sf"/>
</dbReference>
<keyword evidence="5" id="KW-1185">Reference proteome</keyword>
<keyword evidence="1" id="KW-0315">Glutamine amidotransferase</keyword>
<evidence type="ECO:0000259" key="3">
    <source>
        <dbReference type="Pfam" id="PF07085"/>
    </source>
</evidence>
<organism evidence="4 5">
    <name type="scientific">Thalassiosira oceanica</name>
    <name type="common">Marine diatom</name>
    <dbReference type="NCBI Taxonomy" id="159749"/>
    <lineage>
        <taxon>Eukaryota</taxon>
        <taxon>Sar</taxon>
        <taxon>Stramenopiles</taxon>
        <taxon>Ochrophyta</taxon>
        <taxon>Bacillariophyta</taxon>
        <taxon>Coscinodiscophyceae</taxon>
        <taxon>Thalassiosirophycidae</taxon>
        <taxon>Thalassiosirales</taxon>
        <taxon>Thalassiosiraceae</taxon>
        <taxon>Thalassiosira</taxon>
    </lineage>
</organism>
<evidence type="ECO:0000256" key="1">
    <source>
        <dbReference type="ARBA" id="ARBA00022962"/>
    </source>
</evidence>
<dbReference type="PANTHER" id="PTHR21343:SF8">
    <property type="entry name" value="DRTGG DOMAIN-CONTAINING PROTEIN"/>
    <property type="match status" value="1"/>
</dbReference>
<feature type="compositionally biased region" description="Polar residues" evidence="2">
    <location>
        <begin position="22"/>
        <end position="35"/>
    </location>
</feature>
<evidence type="ECO:0000313" key="5">
    <source>
        <dbReference type="Proteomes" id="UP000266841"/>
    </source>
</evidence>
<feature type="domain" description="DRTGG" evidence="3">
    <location>
        <begin position="523"/>
        <end position="639"/>
    </location>
</feature>
<dbReference type="EMBL" id="AGNL01027476">
    <property type="protein sequence ID" value="EJK57651.1"/>
    <property type="molecule type" value="Genomic_DNA"/>
</dbReference>
<gene>
    <name evidence="4" type="ORF">THAOC_22276</name>
</gene>
<dbReference type="SUPFAM" id="SSF75138">
    <property type="entry name" value="HprK N-terminal domain-like"/>
    <property type="match status" value="1"/>
</dbReference>
<protein>
    <recommendedName>
        <fullName evidence="3">DRTGG domain-containing protein</fullName>
    </recommendedName>
</protein>
<dbReference type="OrthoDB" id="444127at2759"/>
<name>K0S9R6_THAOC</name>
<dbReference type="Pfam" id="PF13500">
    <property type="entry name" value="AAA_26"/>
    <property type="match status" value="1"/>
</dbReference>
<feature type="region of interest" description="Disordered" evidence="2">
    <location>
        <begin position="156"/>
        <end position="193"/>
    </location>
</feature>
<dbReference type="Gene3D" id="3.40.50.300">
    <property type="entry name" value="P-loop containing nucleotide triphosphate hydrolases"/>
    <property type="match status" value="1"/>
</dbReference>
<dbReference type="Proteomes" id="UP000266841">
    <property type="component" value="Unassembled WGS sequence"/>
</dbReference>
<feature type="compositionally biased region" description="Pro residues" evidence="2">
    <location>
        <begin position="158"/>
        <end position="167"/>
    </location>
</feature>
<sequence>MISDSGESRLEEADKAHPRVRTTASTRRPLQNGASSLYPRKLTPELAVLPGHDVVDEGARVQTRRGELQEVPRECRGAVHVEVDGQVAEGRLEQDRHVKHPPARIWVCRRISQVKSCELRVASCEGGLRRDLQSSSTARHSLSIAMDSAVSRLFSIPRLPPSTPSPRPRSAAPVGSPPIHSSASPPCSPQAARLPACQPLTLTPNPTQTGPPIIPGVESGEEEATIASPSTPVCAQSTLTIGLSGVWGEGERGKRPVSAPAVMRIQNIRSAAARASCRRHRRRRLLSTDSNPRPIFVAATKQHVGKTTTSLAIMSGLQKRFDKVGFIKPVGQQHVTVHSPSVGHDVRVDKDICLLKEQFRLDHIDYTDMSPVIIPSGYTKKYLDGEISFETQQQAIEDSFRKVQDASDIVLIEGTGHCAVGSIVNVNNAKVASMLGASMLLIANGGLGKAFDELELNRVLCEKHNVPIAGVVINKVFPEKYEQTKHYMSKALMDNYGIPLLGCVPDRPFLGCPALADLERLFRTELICGHKHRLRHYRVEDINLVTTSLTRFLENIRTKLPRTLYICHVTRDDIILGFMAEYQRNRREGERPFEAALLVCGRKDKYQIAEEVLDMFHGLNDAPIMVAPYNTHTAMAMIHDYTPKLNIDDKNRVRKAVEHYEPYIDFDRLLESASK</sequence>
<dbReference type="Gene3D" id="3.40.1390.20">
    <property type="entry name" value="HprK N-terminal domain-like"/>
    <property type="match status" value="1"/>
</dbReference>